<dbReference type="RefSeq" id="WP_137092903.1">
    <property type="nucleotide sequence ID" value="NZ_SWMS01000001.1"/>
</dbReference>
<name>A0ABY2SBV9_9PSEU</name>
<evidence type="ECO:0000313" key="3">
    <source>
        <dbReference type="Proteomes" id="UP000309992"/>
    </source>
</evidence>
<evidence type="ECO:0008006" key="4">
    <source>
        <dbReference type="Google" id="ProtNLM"/>
    </source>
</evidence>
<dbReference type="Proteomes" id="UP000309992">
    <property type="component" value="Unassembled WGS sequence"/>
</dbReference>
<protein>
    <recommendedName>
        <fullName evidence="4">Anti-sigma factor</fullName>
    </recommendedName>
</protein>
<evidence type="ECO:0000313" key="2">
    <source>
        <dbReference type="EMBL" id="TKG73315.1"/>
    </source>
</evidence>
<dbReference type="EMBL" id="SWMS01000001">
    <property type="protein sequence ID" value="TKG73315.1"/>
    <property type="molecule type" value="Genomic_DNA"/>
</dbReference>
<comment type="caution">
    <text evidence="2">The sequence shown here is derived from an EMBL/GenBank/DDBJ whole genome shotgun (WGS) entry which is preliminary data.</text>
</comment>
<feature type="transmembrane region" description="Helical" evidence="1">
    <location>
        <begin position="110"/>
        <end position="131"/>
    </location>
</feature>
<keyword evidence="1" id="KW-0472">Membrane</keyword>
<accession>A0ABY2SBV9</accession>
<keyword evidence="1" id="KW-0812">Transmembrane</keyword>
<evidence type="ECO:0000256" key="1">
    <source>
        <dbReference type="SAM" id="Phobius"/>
    </source>
</evidence>
<organism evidence="2 3">
    <name type="scientific">Prauserella endophytica</name>
    <dbReference type="NCBI Taxonomy" id="1592324"/>
    <lineage>
        <taxon>Bacteria</taxon>
        <taxon>Bacillati</taxon>
        <taxon>Actinomycetota</taxon>
        <taxon>Actinomycetes</taxon>
        <taxon>Pseudonocardiales</taxon>
        <taxon>Pseudonocardiaceae</taxon>
        <taxon>Prauserella</taxon>
        <taxon>Prauserella coralliicola group</taxon>
    </lineage>
</organism>
<sequence>MTDETRGLGGAVGPPWSVDVLADLHAGVLSESEAAELWPRVNADPEARTIIEALDATSADLADLSAAPVPPMPAEVAARIDAALAQEQQARGGSNVVSIDAARKRRNRRAGWGAGFLAAAAAVVAAVVIVAPDASREETPGVAAPTPGVAVDSGQINAAIGKVEGVRDFGPLENEQRLDACLEANGIDPVKQPVGITPGTIDGRDAVFVLYTTGELAQFRLVALAPDCGPANPGLLKDEIIGR</sequence>
<keyword evidence="3" id="KW-1185">Reference proteome</keyword>
<proteinExistence type="predicted"/>
<keyword evidence="1" id="KW-1133">Transmembrane helix</keyword>
<gene>
    <name evidence="2" type="ORF">FCN18_01660</name>
</gene>
<reference evidence="2 3" key="1">
    <citation type="journal article" date="2015" name="Antonie Van Leeuwenhoek">
        <title>Prauserella endophytica sp. nov., an endophytic actinobacterium isolated from Tamarix taklamakanensis.</title>
        <authorList>
            <person name="Liu J.M."/>
            <person name="Habden X."/>
            <person name="Guo L."/>
            <person name="Tuo L."/>
            <person name="Jiang Z.K."/>
            <person name="Liu S.W."/>
            <person name="Liu X.F."/>
            <person name="Chen L."/>
            <person name="Li R.F."/>
            <person name="Zhang Y.Q."/>
            <person name="Sun C.H."/>
        </authorList>
    </citation>
    <scope>NUCLEOTIDE SEQUENCE [LARGE SCALE GENOMIC DNA]</scope>
    <source>
        <strain evidence="2 3">CGMCC 4.7182</strain>
    </source>
</reference>